<organism evidence="2 3">
    <name type="scientific">Quercus lobata</name>
    <name type="common">Valley oak</name>
    <dbReference type="NCBI Taxonomy" id="97700"/>
    <lineage>
        <taxon>Eukaryota</taxon>
        <taxon>Viridiplantae</taxon>
        <taxon>Streptophyta</taxon>
        <taxon>Embryophyta</taxon>
        <taxon>Tracheophyta</taxon>
        <taxon>Spermatophyta</taxon>
        <taxon>Magnoliopsida</taxon>
        <taxon>eudicotyledons</taxon>
        <taxon>Gunneridae</taxon>
        <taxon>Pentapetalae</taxon>
        <taxon>rosids</taxon>
        <taxon>fabids</taxon>
        <taxon>Fagales</taxon>
        <taxon>Fagaceae</taxon>
        <taxon>Quercus</taxon>
    </lineage>
</organism>
<dbReference type="EMBL" id="LRBV02000005">
    <property type="status" value="NOT_ANNOTATED_CDS"/>
    <property type="molecule type" value="Genomic_DNA"/>
</dbReference>
<dbReference type="OMA" id="VEGHRDC"/>
<dbReference type="Gramene" id="QL05p081093:mrna">
    <property type="protein sequence ID" value="QL05p081093:mrna:CDS:1"/>
    <property type="gene ID" value="QL05p081093"/>
</dbReference>
<feature type="region of interest" description="Disordered" evidence="1">
    <location>
        <begin position="46"/>
        <end position="66"/>
    </location>
</feature>
<evidence type="ECO:0000256" key="1">
    <source>
        <dbReference type="SAM" id="MobiDB-lite"/>
    </source>
</evidence>
<accession>A0A7N2LU58</accession>
<reference evidence="2" key="2">
    <citation type="submission" date="2021-01" db="UniProtKB">
        <authorList>
            <consortium name="EnsemblPlants"/>
        </authorList>
    </citation>
    <scope>IDENTIFICATION</scope>
</reference>
<evidence type="ECO:0000313" key="3">
    <source>
        <dbReference type="Proteomes" id="UP000594261"/>
    </source>
</evidence>
<protein>
    <submittedName>
        <fullName evidence="2">Uncharacterized protein</fullName>
    </submittedName>
</protein>
<dbReference type="EnsemblPlants" id="QL05p081093:mrna">
    <property type="protein sequence ID" value="QL05p081093:mrna:CDS:1"/>
    <property type="gene ID" value="QL05p081093"/>
</dbReference>
<evidence type="ECO:0000313" key="2">
    <source>
        <dbReference type="EnsemblPlants" id="QL05p081093:mrna:CDS:1"/>
    </source>
</evidence>
<dbReference type="Proteomes" id="UP000594261">
    <property type="component" value="Chromosome 5"/>
</dbReference>
<dbReference type="InParanoid" id="A0A7N2LU58"/>
<dbReference type="AlphaFoldDB" id="A0A7N2LU58"/>
<keyword evidence="3" id="KW-1185">Reference proteome</keyword>
<reference evidence="2 3" key="1">
    <citation type="journal article" date="2016" name="G3 (Bethesda)">
        <title>First Draft Assembly and Annotation of the Genome of a California Endemic Oak Quercus lobata Nee (Fagaceae).</title>
        <authorList>
            <person name="Sork V.L."/>
            <person name="Fitz-Gibbon S.T."/>
            <person name="Puiu D."/>
            <person name="Crepeau M."/>
            <person name="Gugger P.F."/>
            <person name="Sherman R."/>
            <person name="Stevens K."/>
            <person name="Langley C.H."/>
            <person name="Pellegrini M."/>
            <person name="Salzberg S.L."/>
        </authorList>
    </citation>
    <scope>NUCLEOTIDE SEQUENCE [LARGE SCALE GENOMIC DNA]</scope>
    <source>
        <strain evidence="2 3">cv. SW786</strain>
    </source>
</reference>
<dbReference type="InterPro" id="IPR022251">
    <property type="entry name" value="DUF3774_wound-induced"/>
</dbReference>
<proteinExistence type="predicted"/>
<dbReference type="Pfam" id="PF12609">
    <property type="entry name" value="DUF3774"/>
    <property type="match status" value="1"/>
</dbReference>
<name>A0A7N2LU58_QUELO</name>
<sequence length="81" mass="8954">MSYLSRACMAASVAVIEGSTGHSSQMNSGFQPLNAVKQRHFSPINLPNDGLHVQGSNEDNRRKEAEESLQKVMYLNCWAQS</sequence>